<gene>
    <name evidence="6" type="ORF">EDD77_1109</name>
</gene>
<dbReference type="PANTHER" id="PTHR30126">
    <property type="entry name" value="HTH-TYPE TRANSCRIPTIONAL REGULATOR"/>
    <property type="match status" value="1"/>
</dbReference>
<dbReference type="Gene3D" id="1.10.10.10">
    <property type="entry name" value="Winged helix-like DNA-binding domain superfamily/Winged helix DNA-binding domain"/>
    <property type="match status" value="1"/>
</dbReference>
<dbReference type="Gene3D" id="3.40.190.10">
    <property type="entry name" value="Periplasmic binding protein-like II"/>
    <property type="match status" value="2"/>
</dbReference>
<keyword evidence="2" id="KW-0805">Transcription regulation</keyword>
<evidence type="ECO:0000256" key="4">
    <source>
        <dbReference type="ARBA" id="ARBA00023163"/>
    </source>
</evidence>
<evidence type="ECO:0000256" key="1">
    <source>
        <dbReference type="ARBA" id="ARBA00009437"/>
    </source>
</evidence>
<feature type="domain" description="HTH lysR-type" evidence="5">
    <location>
        <begin position="1"/>
        <end position="58"/>
    </location>
</feature>
<dbReference type="OrthoDB" id="9785745at2"/>
<dbReference type="PROSITE" id="PS50931">
    <property type="entry name" value="HTH_LYSR"/>
    <property type="match status" value="1"/>
</dbReference>
<dbReference type="GeneID" id="97380985"/>
<dbReference type="InterPro" id="IPR005119">
    <property type="entry name" value="LysR_subst-bd"/>
</dbReference>
<dbReference type="Pfam" id="PF00126">
    <property type="entry name" value="HTH_1"/>
    <property type="match status" value="1"/>
</dbReference>
<evidence type="ECO:0000256" key="3">
    <source>
        <dbReference type="ARBA" id="ARBA00023125"/>
    </source>
</evidence>
<dbReference type="PANTHER" id="PTHR30126:SF39">
    <property type="entry name" value="HTH-TYPE TRANSCRIPTIONAL REGULATOR CYSL"/>
    <property type="match status" value="1"/>
</dbReference>
<comment type="similarity">
    <text evidence="1">Belongs to the LysR transcriptional regulatory family.</text>
</comment>
<dbReference type="EMBL" id="SLUM01000010">
    <property type="protein sequence ID" value="TCL57334.1"/>
    <property type="molecule type" value="Genomic_DNA"/>
</dbReference>
<dbReference type="GO" id="GO:0000976">
    <property type="term" value="F:transcription cis-regulatory region binding"/>
    <property type="evidence" value="ECO:0007669"/>
    <property type="project" value="TreeGrafter"/>
</dbReference>
<evidence type="ECO:0000313" key="7">
    <source>
        <dbReference type="Proteomes" id="UP000295184"/>
    </source>
</evidence>
<dbReference type="RefSeq" id="WP_058965183.1">
    <property type="nucleotide sequence ID" value="NZ_CABKVM010000017.1"/>
</dbReference>
<name>A0A4R1QXZ7_9FIRM</name>
<dbReference type="SUPFAM" id="SSF46785">
    <property type="entry name" value="Winged helix' DNA-binding domain"/>
    <property type="match status" value="1"/>
</dbReference>
<accession>A0A4R1QXZ7</accession>
<dbReference type="PRINTS" id="PR00039">
    <property type="entry name" value="HTHLYSR"/>
</dbReference>
<evidence type="ECO:0000256" key="2">
    <source>
        <dbReference type="ARBA" id="ARBA00023015"/>
    </source>
</evidence>
<dbReference type="InterPro" id="IPR036388">
    <property type="entry name" value="WH-like_DNA-bd_sf"/>
</dbReference>
<dbReference type="Proteomes" id="UP000295184">
    <property type="component" value="Unassembled WGS sequence"/>
</dbReference>
<evidence type="ECO:0000313" key="6">
    <source>
        <dbReference type="EMBL" id="TCL57334.1"/>
    </source>
</evidence>
<dbReference type="InterPro" id="IPR036390">
    <property type="entry name" value="WH_DNA-bd_sf"/>
</dbReference>
<sequence>MLDPKLHTFLLLVQCQSTTRCAELLHLTQPAVSQHIKALETAYGVKLFVKEGRRLVLTPQGQRLAQLCRRLATLDEQIAREMHQADTPTLRFGATLSIADGLMPSVLPRLVDQFPEIQFHMVEQNTHALLEQLENGLLDFALIEGNFDHRRYDYSPFFVSRFVGLCSPTSPYRVFRRLRDTLQAPLILRESGSGTRDIFEGECRAHNLAVTDYVSLCEIEHIPTLLGLVAAGKGITFAYEAAARSLLAQNRLQVMELEDLQLERPFHFVCLPGSPRSELLARMARAVTQAAETCAGAAL</sequence>
<dbReference type="Pfam" id="PF03466">
    <property type="entry name" value="LysR_substrate"/>
    <property type="match status" value="1"/>
</dbReference>
<keyword evidence="3 6" id="KW-0238">DNA-binding</keyword>
<comment type="caution">
    <text evidence="6">The sequence shown here is derived from an EMBL/GenBank/DDBJ whole genome shotgun (WGS) entry which is preliminary data.</text>
</comment>
<dbReference type="InterPro" id="IPR000847">
    <property type="entry name" value="LysR_HTH_N"/>
</dbReference>
<evidence type="ECO:0000259" key="5">
    <source>
        <dbReference type="PROSITE" id="PS50931"/>
    </source>
</evidence>
<dbReference type="AlphaFoldDB" id="A0A4R1QXZ7"/>
<organism evidence="6 7">
    <name type="scientific">Allofournierella massiliensis</name>
    <dbReference type="NCBI Taxonomy" id="1650663"/>
    <lineage>
        <taxon>Bacteria</taxon>
        <taxon>Bacillati</taxon>
        <taxon>Bacillota</taxon>
        <taxon>Clostridia</taxon>
        <taxon>Eubacteriales</taxon>
        <taxon>Oscillospiraceae</taxon>
        <taxon>Allofournierella</taxon>
    </lineage>
</organism>
<dbReference type="GO" id="GO:0003700">
    <property type="term" value="F:DNA-binding transcription factor activity"/>
    <property type="evidence" value="ECO:0007669"/>
    <property type="project" value="InterPro"/>
</dbReference>
<reference evidence="6 7" key="1">
    <citation type="submission" date="2019-03" db="EMBL/GenBank/DDBJ databases">
        <title>Genomic Encyclopedia of Type Strains, Phase IV (KMG-IV): sequencing the most valuable type-strain genomes for metagenomic binning, comparative biology and taxonomic classification.</title>
        <authorList>
            <person name="Goeker M."/>
        </authorList>
    </citation>
    <scope>NUCLEOTIDE SEQUENCE [LARGE SCALE GENOMIC DNA]</scope>
    <source>
        <strain evidence="6 7">DSM 100451</strain>
    </source>
</reference>
<protein>
    <submittedName>
        <fullName evidence="6">DNA-binding transcriptional LysR family regulator</fullName>
    </submittedName>
</protein>
<dbReference type="STRING" id="1650663.GCA_001486665_02157"/>
<dbReference type="SUPFAM" id="SSF53850">
    <property type="entry name" value="Periplasmic binding protein-like II"/>
    <property type="match status" value="1"/>
</dbReference>
<keyword evidence="4" id="KW-0804">Transcription</keyword>
<proteinExistence type="inferred from homology"/>